<dbReference type="Proteomes" id="UP000278031">
    <property type="component" value="Unassembled WGS sequence"/>
</dbReference>
<sequence length="95" mass="10992">MHKCEKVYWILMPAIKRELAKILAEKYKLRKKDIAKMLKVTNAAVSQYLKKKRGSRIRLSKKAKEILQKTAEKLIRKNSSALDSAVCKICKEVFA</sequence>
<comment type="caution">
    <text evidence="1">The sequence shown here is derived from an EMBL/GenBank/DDBJ whole genome shotgun (WGS) entry which is preliminary data.</text>
</comment>
<name>A0A497JIH2_9ARCH</name>
<evidence type="ECO:0008006" key="3">
    <source>
        <dbReference type="Google" id="ProtNLM"/>
    </source>
</evidence>
<dbReference type="PANTHER" id="PTHR40730">
    <property type="entry name" value="TRANSCRIPTIONAL REGULATOR PROTEIN-LIKE PROTEIN"/>
    <property type="match status" value="1"/>
</dbReference>
<organism evidence="1 2">
    <name type="scientific">Candidatus Iainarchaeum sp</name>
    <dbReference type="NCBI Taxonomy" id="3101447"/>
    <lineage>
        <taxon>Archaea</taxon>
        <taxon>Candidatus Iainarchaeota</taxon>
        <taxon>Candidatus Iainarchaeia</taxon>
        <taxon>Candidatus Iainarchaeales</taxon>
        <taxon>Candidatus Iainarchaeaceae</taxon>
        <taxon>Candidatus Iainarchaeum</taxon>
    </lineage>
</organism>
<evidence type="ECO:0000313" key="1">
    <source>
        <dbReference type="EMBL" id="RLG70375.1"/>
    </source>
</evidence>
<protein>
    <recommendedName>
        <fullName evidence="3">Transcriptional regulator</fullName>
    </recommendedName>
</protein>
<gene>
    <name evidence="1" type="ORF">DRO04_01965</name>
</gene>
<dbReference type="AlphaFoldDB" id="A0A497JIH2"/>
<proteinExistence type="predicted"/>
<dbReference type="PANTHER" id="PTHR40730:SF3">
    <property type="entry name" value="HTH CRO_C1-TYPE DOMAIN-CONTAINING PROTEIN"/>
    <property type="match status" value="1"/>
</dbReference>
<reference evidence="1 2" key="1">
    <citation type="submission" date="2018-06" db="EMBL/GenBank/DDBJ databases">
        <title>Extensive metabolic versatility and redundancy in microbially diverse, dynamic hydrothermal sediments.</title>
        <authorList>
            <person name="Dombrowski N."/>
            <person name="Teske A."/>
            <person name="Baker B.J."/>
        </authorList>
    </citation>
    <scope>NUCLEOTIDE SEQUENCE [LARGE SCALE GENOMIC DNA]</scope>
    <source>
        <strain evidence="1">B51_G17</strain>
    </source>
</reference>
<accession>A0A497JIH2</accession>
<dbReference type="EMBL" id="QMWP01000065">
    <property type="protein sequence ID" value="RLG70375.1"/>
    <property type="molecule type" value="Genomic_DNA"/>
</dbReference>
<evidence type="ECO:0000313" key="2">
    <source>
        <dbReference type="Proteomes" id="UP000278031"/>
    </source>
</evidence>